<proteinExistence type="predicted"/>
<feature type="region of interest" description="Disordered" evidence="1">
    <location>
        <begin position="24"/>
        <end position="55"/>
    </location>
</feature>
<reference evidence="2" key="1">
    <citation type="submission" date="2020-02" db="EMBL/GenBank/DDBJ databases">
        <authorList>
            <person name="Meier V. D."/>
        </authorList>
    </citation>
    <scope>NUCLEOTIDE SEQUENCE</scope>
    <source>
        <strain evidence="2">AVDCRST_MAG82</strain>
    </source>
</reference>
<accession>A0A6J4QEY1</accession>
<name>A0A6J4QEY1_9ACTN</name>
<organism evidence="2">
    <name type="scientific">uncultured Rubrobacteraceae bacterium</name>
    <dbReference type="NCBI Taxonomy" id="349277"/>
    <lineage>
        <taxon>Bacteria</taxon>
        <taxon>Bacillati</taxon>
        <taxon>Actinomycetota</taxon>
        <taxon>Rubrobacteria</taxon>
        <taxon>Rubrobacterales</taxon>
        <taxon>Rubrobacteraceae</taxon>
        <taxon>environmental samples</taxon>
    </lineage>
</organism>
<dbReference type="EMBL" id="CADCVA010000331">
    <property type="protein sequence ID" value="CAA9438073.1"/>
    <property type="molecule type" value="Genomic_DNA"/>
</dbReference>
<sequence>MSATLWPSASLSAFLFRSRPAAHEESPPEAVGFGARGGAPARLPDKARSAGLTSDRRERAEMLSIRKDYDRFRLYPHRVVERGR</sequence>
<protein>
    <submittedName>
        <fullName evidence="2">Uncharacterized protein</fullName>
    </submittedName>
</protein>
<evidence type="ECO:0000256" key="1">
    <source>
        <dbReference type="SAM" id="MobiDB-lite"/>
    </source>
</evidence>
<evidence type="ECO:0000313" key="2">
    <source>
        <dbReference type="EMBL" id="CAA9438073.1"/>
    </source>
</evidence>
<gene>
    <name evidence="2" type="ORF">AVDCRST_MAG82-2632</name>
</gene>
<dbReference type="AlphaFoldDB" id="A0A6J4QEY1"/>
<feature type="compositionally biased region" description="Basic and acidic residues" evidence="1">
    <location>
        <begin position="43"/>
        <end position="55"/>
    </location>
</feature>